<protein>
    <submittedName>
        <fullName evidence="2">SGNH domain-containing protein</fullName>
    </submittedName>
</protein>
<organism evidence="1 2">
    <name type="scientific">Panagrolaimus sp. ES5</name>
    <dbReference type="NCBI Taxonomy" id="591445"/>
    <lineage>
        <taxon>Eukaryota</taxon>
        <taxon>Metazoa</taxon>
        <taxon>Ecdysozoa</taxon>
        <taxon>Nematoda</taxon>
        <taxon>Chromadorea</taxon>
        <taxon>Rhabditida</taxon>
        <taxon>Tylenchina</taxon>
        <taxon>Panagrolaimomorpha</taxon>
        <taxon>Panagrolaimoidea</taxon>
        <taxon>Panagrolaimidae</taxon>
        <taxon>Panagrolaimus</taxon>
    </lineage>
</organism>
<dbReference type="Proteomes" id="UP000887579">
    <property type="component" value="Unplaced"/>
</dbReference>
<name>A0AC34G104_9BILA</name>
<sequence>MPENLRYCEYNTNSKANLTAIIVGNSYAMNLQYAIVKNPAFKKVIAIYAIGCPFPYVNDKGKEHCKKAVEGMMKLIEKIEADIVYLIQLYLEYMANLTAIIVGNSYAMNLQYAIVKNPAFKKVIAIAIYAIGCPFPYVNDKGKEHCKKAVEGMMKLIEKIEADIVYLIQLYLEYMVSPLEENWKNDWKFKKWNETFQFIQNHSSAVIVNDAEQLVFPFETGKEFTKHKLQGTDFDGKIKIPEKNADLTQRLSTIYCPKCFWFSYKSVFCGQNFCHSLDADTGLPLFFDGFHMSIFGLRKIKPTIDKLTIKALTFITENKI</sequence>
<reference evidence="2" key="1">
    <citation type="submission" date="2022-11" db="UniProtKB">
        <authorList>
            <consortium name="WormBaseParasite"/>
        </authorList>
    </citation>
    <scope>IDENTIFICATION</scope>
</reference>
<evidence type="ECO:0000313" key="1">
    <source>
        <dbReference type="Proteomes" id="UP000887579"/>
    </source>
</evidence>
<accession>A0AC34G104</accession>
<proteinExistence type="predicted"/>
<dbReference type="WBParaSite" id="ES5_v2.g23276.t1">
    <property type="protein sequence ID" value="ES5_v2.g23276.t1"/>
    <property type="gene ID" value="ES5_v2.g23276"/>
</dbReference>
<evidence type="ECO:0000313" key="2">
    <source>
        <dbReference type="WBParaSite" id="ES5_v2.g23276.t1"/>
    </source>
</evidence>